<evidence type="ECO:0000256" key="4">
    <source>
        <dbReference type="ARBA" id="ARBA00030643"/>
    </source>
</evidence>
<dbReference type="AlphaFoldDB" id="A0AAF0EZW9"/>
<evidence type="ECO:0000313" key="6">
    <source>
        <dbReference type="EMBL" id="WFD40105.1"/>
    </source>
</evidence>
<organism evidence="6 7">
    <name type="scientific">Malassezia japonica</name>
    <dbReference type="NCBI Taxonomy" id="223818"/>
    <lineage>
        <taxon>Eukaryota</taxon>
        <taxon>Fungi</taxon>
        <taxon>Dikarya</taxon>
        <taxon>Basidiomycota</taxon>
        <taxon>Ustilaginomycotina</taxon>
        <taxon>Malasseziomycetes</taxon>
        <taxon>Malasseziales</taxon>
        <taxon>Malasseziaceae</taxon>
        <taxon>Malassezia</taxon>
    </lineage>
</organism>
<dbReference type="SUPFAM" id="SSF55068">
    <property type="entry name" value="Peptide methionine sulfoxide reductase"/>
    <property type="match status" value="1"/>
</dbReference>
<protein>
    <recommendedName>
        <fullName evidence="2">peptide-methionine (S)-S-oxide reductase</fullName>
        <ecNumber evidence="2">1.8.4.11</ecNumber>
    </recommendedName>
    <alternativeName>
        <fullName evidence="4">Peptide-methionine (S)-S-oxide reductase</fullName>
    </alternativeName>
</protein>
<evidence type="ECO:0000256" key="2">
    <source>
        <dbReference type="ARBA" id="ARBA00012502"/>
    </source>
</evidence>
<sequence>MSTASANKEVATFANGCFWGTEHIFKKHFADKGLLSAEVGYIGGDKKFTNPTYEEVCTGKTGHAEAAQLVFDPAQVQYADLVEFFYRSHDPTEENAQGPDRGTQYRSAIFAHTPEQERIAQKVTQVVQSMHFDKQAKRIVTQIQLVPESDFHRAESYHQEYLFNNPSGYHCPTHRLWW</sequence>
<dbReference type="GO" id="GO:0008113">
    <property type="term" value="F:peptide-methionine (S)-S-oxide reductase activity"/>
    <property type="evidence" value="ECO:0007669"/>
    <property type="project" value="UniProtKB-EC"/>
</dbReference>
<dbReference type="RefSeq" id="XP_060123002.1">
    <property type="nucleotide sequence ID" value="XM_060267019.1"/>
</dbReference>
<evidence type="ECO:0000256" key="1">
    <source>
        <dbReference type="ARBA" id="ARBA00005591"/>
    </source>
</evidence>
<dbReference type="Pfam" id="PF01625">
    <property type="entry name" value="PMSR"/>
    <property type="match status" value="1"/>
</dbReference>
<evidence type="ECO:0000313" key="7">
    <source>
        <dbReference type="Proteomes" id="UP001217754"/>
    </source>
</evidence>
<dbReference type="Gene3D" id="3.30.1060.10">
    <property type="entry name" value="Peptide methionine sulphoxide reductase MsrA"/>
    <property type="match status" value="1"/>
</dbReference>
<gene>
    <name evidence="6" type="ORF">MJAP1_003090</name>
</gene>
<dbReference type="Proteomes" id="UP001217754">
    <property type="component" value="Chromosome 5"/>
</dbReference>
<evidence type="ECO:0000256" key="3">
    <source>
        <dbReference type="ARBA" id="ARBA00023002"/>
    </source>
</evidence>
<dbReference type="PANTHER" id="PTHR43774:SF1">
    <property type="entry name" value="PEPTIDE METHIONINE SULFOXIDE REDUCTASE MSRA 2"/>
    <property type="match status" value="1"/>
</dbReference>
<keyword evidence="7" id="KW-1185">Reference proteome</keyword>
<dbReference type="GeneID" id="85226741"/>
<keyword evidence="3 6" id="KW-0560">Oxidoreductase</keyword>
<dbReference type="EMBL" id="CP119962">
    <property type="protein sequence ID" value="WFD40105.1"/>
    <property type="molecule type" value="Genomic_DNA"/>
</dbReference>
<comment type="similarity">
    <text evidence="1">Belongs to the MsrA Met sulfoxide reductase family.</text>
</comment>
<dbReference type="InterPro" id="IPR036509">
    <property type="entry name" value="Met_Sox_Rdtase_MsrA_sf"/>
</dbReference>
<dbReference type="EC" id="1.8.4.11" evidence="2"/>
<dbReference type="HAMAP" id="MF_01401">
    <property type="entry name" value="MsrA"/>
    <property type="match status" value="1"/>
</dbReference>
<dbReference type="InterPro" id="IPR002569">
    <property type="entry name" value="Met_Sox_Rdtase_MsrA_dom"/>
</dbReference>
<evidence type="ECO:0000259" key="5">
    <source>
        <dbReference type="Pfam" id="PF01625"/>
    </source>
</evidence>
<accession>A0AAF0EZW9</accession>
<reference evidence="6" key="1">
    <citation type="submission" date="2023-03" db="EMBL/GenBank/DDBJ databases">
        <title>Mating type loci evolution in Malassezia.</title>
        <authorList>
            <person name="Coelho M.A."/>
        </authorList>
    </citation>
    <scope>NUCLEOTIDE SEQUENCE</scope>
    <source>
        <strain evidence="6">CBS 9431</strain>
    </source>
</reference>
<name>A0AAF0EZW9_9BASI</name>
<proteinExistence type="inferred from homology"/>
<dbReference type="NCBIfam" id="TIGR00401">
    <property type="entry name" value="msrA"/>
    <property type="match status" value="1"/>
</dbReference>
<feature type="domain" description="Peptide methionine sulphoxide reductase MsrA" evidence="5">
    <location>
        <begin position="11"/>
        <end position="170"/>
    </location>
</feature>
<dbReference type="PANTHER" id="PTHR43774">
    <property type="entry name" value="PEPTIDE METHIONINE SULFOXIDE REDUCTASE"/>
    <property type="match status" value="1"/>
</dbReference>